<dbReference type="Proteomes" id="UP001157355">
    <property type="component" value="Unassembled WGS sequence"/>
</dbReference>
<reference evidence="7 8" key="1">
    <citation type="journal article" date="2014" name="Int. J. Syst. Evol. Microbiol.">
        <title>Complete genome sequence of Corynebacterium casei LMG S-19264T (=DSM 44701T), isolated from a smear-ripened cheese.</title>
        <authorList>
            <consortium name="US DOE Joint Genome Institute (JGI-PGF)"/>
            <person name="Walter F."/>
            <person name="Albersmeier A."/>
            <person name="Kalinowski J."/>
            <person name="Ruckert C."/>
        </authorList>
    </citation>
    <scope>NUCLEOTIDE SEQUENCE [LARGE SCALE GENOMIC DNA]</scope>
    <source>
        <strain evidence="7 8">NBRC 111766</strain>
    </source>
</reference>
<comment type="caution">
    <text evidence="7">The sequence shown here is derived from an EMBL/GenBank/DDBJ whole genome shotgun (WGS) entry which is preliminary data.</text>
</comment>
<evidence type="ECO:0000259" key="6">
    <source>
        <dbReference type="Pfam" id="PF01370"/>
    </source>
</evidence>
<feature type="domain" description="NAD-dependent epimerase/dehydratase" evidence="6">
    <location>
        <begin position="79"/>
        <end position="160"/>
    </location>
</feature>
<gene>
    <name evidence="7" type="ORF">GCM10010873_10950</name>
</gene>
<evidence type="ECO:0000256" key="3">
    <source>
        <dbReference type="ARBA" id="ARBA00018569"/>
    </source>
</evidence>
<evidence type="ECO:0000313" key="8">
    <source>
        <dbReference type="Proteomes" id="UP001157355"/>
    </source>
</evidence>
<dbReference type="AlphaFoldDB" id="A0AA37X2D8"/>
<accession>A0AA37X2D8</accession>
<evidence type="ECO:0000256" key="5">
    <source>
        <dbReference type="ARBA" id="ARBA00033067"/>
    </source>
</evidence>
<evidence type="ECO:0000313" key="7">
    <source>
        <dbReference type="EMBL" id="GLS86121.1"/>
    </source>
</evidence>
<dbReference type="Pfam" id="PF01370">
    <property type="entry name" value="Epimerase"/>
    <property type="match status" value="1"/>
</dbReference>
<evidence type="ECO:0000256" key="4">
    <source>
        <dbReference type="ARBA" id="ARBA00031367"/>
    </source>
</evidence>
<dbReference type="EMBL" id="BSPP01000004">
    <property type="protein sequence ID" value="GLS86121.1"/>
    <property type="molecule type" value="Genomic_DNA"/>
</dbReference>
<organism evidence="7 8">
    <name type="scientific">Cypionkella aquatica</name>
    <dbReference type="NCBI Taxonomy" id="1756042"/>
    <lineage>
        <taxon>Bacteria</taxon>
        <taxon>Pseudomonadati</taxon>
        <taxon>Pseudomonadota</taxon>
        <taxon>Alphaproteobacteria</taxon>
        <taxon>Rhodobacterales</taxon>
        <taxon>Paracoccaceae</taxon>
        <taxon>Cypionkella</taxon>
    </lineage>
</organism>
<dbReference type="GO" id="GO:0033499">
    <property type="term" value="P:galactose catabolic process via UDP-galactose, Leloir pathway"/>
    <property type="evidence" value="ECO:0007669"/>
    <property type="project" value="TreeGrafter"/>
</dbReference>
<proteinExistence type="inferred from homology"/>
<name>A0AA37X2D8_9RHOB</name>
<dbReference type="PANTHER" id="PTHR43725">
    <property type="entry name" value="UDP-GLUCOSE 4-EPIMERASE"/>
    <property type="match status" value="1"/>
</dbReference>
<dbReference type="RefSeq" id="WP_284324326.1">
    <property type="nucleotide sequence ID" value="NZ_BSPP01000004.1"/>
</dbReference>
<dbReference type="InterPro" id="IPR036291">
    <property type="entry name" value="NAD(P)-bd_dom_sf"/>
</dbReference>
<keyword evidence="8" id="KW-1185">Reference proteome</keyword>
<sequence length="277" mass="28771">MTDQINQTLVVGASGRVGRLLAQAWMRSGLQPVLQHRGAGLAAKAPQLEWHPLVGAPLPSGRFTAMIVLAGAVRGDLGLNAQLAEACLRAAVDAGIGQVLLASSSAVYGVNGGLPCHETTRCAPVNDYGRAKLAAEIIADQWRDRLRITALRIGNVAGADALLANLQPDQPTSIDCFADGTGPVRSYIGAVTLADVLAKLLGQALPGVLNIAAPQPVAMADLADAAGAAWSYQPAPAAAHQRITLDCARLSRHYSFTESQSDAAAMVAEWRACKGQT</sequence>
<dbReference type="Gene3D" id="3.40.50.720">
    <property type="entry name" value="NAD(P)-binding Rossmann-like Domain"/>
    <property type="match status" value="1"/>
</dbReference>
<protein>
    <recommendedName>
        <fullName evidence="3">UDP-glucose 4-epimerase</fullName>
    </recommendedName>
    <alternativeName>
        <fullName evidence="5">Galactowaldenase</fullName>
    </alternativeName>
    <alternativeName>
        <fullName evidence="4">UDP-galactose 4-epimerase</fullName>
    </alternativeName>
</protein>
<dbReference type="InterPro" id="IPR001509">
    <property type="entry name" value="Epimerase_deHydtase"/>
</dbReference>
<dbReference type="SUPFAM" id="SSF51735">
    <property type="entry name" value="NAD(P)-binding Rossmann-fold domains"/>
    <property type="match status" value="1"/>
</dbReference>
<dbReference type="PANTHER" id="PTHR43725:SF53">
    <property type="entry name" value="UDP-ARABINOSE 4-EPIMERASE 1"/>
    <property type="match status" value="1"/>
</dbReference>
<evidence type="ECO:0000256" key="1">
    <source>
        <dbReference type="ARBA" id="ARBA00004947"/>
    </source>
</evidence>
<comment type="pathway">
    <text evidence="1">Carbohydrate metabolism; galactose metabolism.</text>
</comment>
<evidence type="ECO:0000256" key="2">
    <source>
        <dbReference type="ARBA" id="ARBA00007637"/>
    </source>
</evidence>
<comment type="similarity">
    <text evidence="2">Belongs to the NAD(P)-dependent epimerase/dehydratase family.</text>
</comment>